<dbReference type="InterPro" id="IPR050736">
    <property type="entry name" value="Sensor_HK_Regulatory"/>
</dbReference>
<evidence type="ECO:0000256" key="3">
    <source>
        <dbReference type="ARBA" id="ARBA00012438"/>
    </source>
</evidence>
<dbReference type="InterPro" id="IPR000700">
    <property type="entry name" value="PAS-assoc_C"/>
</dbReference>
<dbReference type="RefSeq" id="WP_097017485.1">
    <property type="nucleotide sequence ID" value="NZ_OBDZ01000009.1"/>
</dbReference>
<evidence type="ECO:0000313" key="13">
    <source>
        <dbReference type="Proteomes" id="UP000219573"/>
    </source>
</evidence>
<dbReference type="InterPro" id="IPR000014">
    <property type="entry name" value="PAS"/>
</dbReference>
<dbReference type="InterPro" id="IPR003594">
    <property type="entry name" value="HATPase_dom"/>
</dbReference>
<sequence>MGTIESKDRLIGDKEIIEGMLESSHDGILVLNRKRIIYKNERFVEMCNFPKELWEEQNVLNLLNHIKDQLIKPDESIAQLQRISKSSNKDIDYLNFKDGRVWEIVFYPLVIDGEVEGEVWNFRDISNFERLKADLKIKEQAIESSLNGEVFVNMEGKVVYANQQALDWWGYNSDEVLGKGGEQFWRDTENFREAVNKLIKEGSCFGEGIAKRKDGSTFEIEAFSNVIKDKEGKPIIISSSIIDISQRKEVERELKKSKELYQHFIKLLPNGVFLHRDCKCLYANQEALKLISCSSLDQVIGRELEEFFDIHTNYRRKFVERLKRLEQEDISLEPVEYKIILKDGTVRDIEASSSSLIYGGERYFTTIVQDISERKENERLQRKVIEKQIKLEEAKEYDRLKTEFFSNISHDFKTPLNIILGTVELLMKTHLNQKQCIYYDKFVDYTNIMKQNCYRLLRLLNNLLDITKFDIGVVNLNLTNNNIVYLVEDIVMSVVPYAEAQGIELYFDTNTEERIIACDPNKIERVILNLLSNSFKSTDVGGKITVKVLEQEDSILISVKDTGIGIPEKKLKKLFDRFEQADSYLSNKAEGSGVGLALVKTIIEAHNGKISVASQYGEWTEFEIELPIRDISKEDVYYNSTYIKDSIIERVNIEFSDVYQSNIC</sequence>
<evidence type="ECO:0000259" key="11">
    <source>
        <dbReference type="PROSITE" id="PS50113"/>
    </source>
</evidence>
<dbReference type="SMART" id="SM00387">
    <property type="entry name" value="HATPase_c"/>
    <property type="match status" value="1"/>
</dbReference>
<feature type="domain" description="PAC" evidence="11">
    <location>
        <begin position="204"/>
        <end position="256"/>
    </location>
</feature>
<evidence type="ECO:0000256" key="8">
    <source>
        <dbReference type="SAM" id="Coils"/>
    </source>
</evidence>
<keyword evidence="7" id="KW-0902">Two-component regulatory system</keyword>
<dbReference type="Pfam" id="PF02518">
    <property type="entry name" value="HATPase_c"/>
    <property type="match status" value="1"/>
</dbReference>
<dbReference type="InterPro" id="IPR036097">
    <property type="entry name" value="HisK_dim/P_sf"/>
</dbReference>
<evidence type="ECO:0000259" key="9">
    <source>
        <dbReference type="PROSITE" id="PS50109"/>
    </source>
</evidence>
<dbReference type="EC" id="2.7.13.3" evidence="3"/>
<gene>
    <name evidence="12" type="ORF">SAMN06265827_10935</name>
</gene>
<dbReference type="PROSITE" id="PS50113">
    <property type="entry name" value="PAC"/>
    <property type="match status" value="2"/>
</dbReference>
<dbReference type="InterPro" id="IPR036890">
    <property type="entry name" value="HATPase_C_sf"/>
</dbReference>
<feature type="domain" description="PAS" evidence="10">
    <location>
        <begin position="134"/>
        <end position="179"/>
    </location>
</feature>
<protein>
    <recommendedName>
        <fullName evidence="3">histidine kinase</fullName>
        <ecNumber evidence="3">2.7.13.3</ecNumber>
    </recommendedName>
</protein>
<dbReference type="InterPro" id="IPR004358">
    <property type="entry name" value="Sig_transdc_His_kin-like_C"/>
</dbReference>
<dbReference type="PROSITE" id="PS50112">
    <property type="entry name" value="PAS"/>
    <property type="match status" value="1"/>
</dbReference>
<keyword evidence="4" id="KW-0597">Phosphoprotein</keyword>
<comment type="catalytic activity">
    <reaction evidence="1">
        <text>ATP + protein L-histidine = ADP + protein N-phospho-L-histidine.</text>
        <dbReference type="EC" id="2.7.13.3"/>
    </reaction>
</comment>
<dbReference type="SUPFAM" id="SSF55785">
    <property type="entry name" value="PYP-like sensor domain (PAS domain)"/>
    <property type="match status" value="3"/>
</dbReference>
<dbReference type="PROSITE" id="PS50109">
    <property type="entry name" value="HIS_KIN"/>
    <property type="match status" value="1"/>
</dbReference>
<dbReference type="SUPFAM" id="SSF47384">
    <property type="entry name" value="Homodimeric domain of signal transducing histidine kinase"/>
    <property type="match status" value="1"/>
</dbReference>
<dbReference type="STRING" id="1413210.U472_08835"/>
<dbReference type="GO" id="GO:0006355">
    <property type="term" value="P:regulation of DNA-templated transcription"/>
    <property type="evidence" value="ECO:0007669"/>
    <property type="project" value="InterPro"/>
</dbReference>
<dbReference type="CDD" id="cd00130">
    <property type="entry name" value="PAS"/>
    <property type="match status" value="2"/>
</dbReference>
<dbReference type="InterPro" id="IPR003661">
    <property type="entry name" value="HisK_dim/P_dom"/>
</dbReference>
<evidence type="ECO:0000313" key="12">
    <source>
        <dbReference type="EMBL" id="SNY25142.1"/>
    </source>
</evidence>
<dbReference type="CDD" id="cd00082">
    <property type="entry name" value="HisKA"/>
    <property type="match status" value="1"/>
</dbReference>
<feature type="domain" description="Histidine kinase" evidence="9">
    <location>
        <begin position="407"/>
        <end position="630"/>
    </location>
</feature>
<dbReference type="InterPro" id="IPR013767">
    <property type="entry name" value="PAS_fold"/>
</dbReference>
<organism evidence="12 13">
    <name type="scientific">Orenia metallireducens</name>
    <dbReference type="NCBI Taxonomy" id="1413210"/>
    <lineage>
        <taxon>Bacteria</taxon>
        <taxon>Bacillati</taxon>
        <taxon>Bacillota</taxon>
        <taxon>Clostridia</taxon>
        <taxon>Halanaerobiales</taxon>
        <taxon>Halobacteroidaceae</taxon>
        <taxon>Orenia</taxon>
    </lineage>
</organism>
<dbReference type="OrthoDB" id="9813394at2"/>
<evidence type="ECO:0000256" key="6">
    <source>
        <dbReference type="ARBA" id="ARBA00022777"/>
    </source>
</evidence>
<keyword evidence="8" id="KW-0175">Coiled coil</keyword>
<feature type="coiled-coil region" evidence="8">
    <location>
        <begin position="368"/>
        <end position="397"/>
    </location>
</feature>
<dbReference type="EMBL" id="OBDZ01000009">
    <property type="protein sequence ID" value="SNY25142.1"/>
    <property type="molecule type" value="Genomic_DNA"/>
</dbReference>
<feature type="domain" description="PAC" evidence="11">
    <location>
        <begin position="333"/>
        <end position="383"/>
    </location>
</feature>
<dbReference type="InterPro" id="IPR005467">
    <property type="entry name" value="His_kinase_dom"/>
</dbReference>
<dbReference type="PRINTS" id="PR00344">
    <property type="entry name" value="BCTRLSENSOR"/>
</dbReference>
<name>A0A285GNJ4_9FIRM</name>
<dbReference type="InterPro" id="IPR035965">
    <property type="entry name" value="PAS-like_dom_sf"/>
</dbReference>
<accession>A0A285GNJ4</accession>
<dbReference type="SUPFAM" id="SSF55874">
    <property type="entry name" value="ATPase domain of HSP90 chaperone/DNA topoisomerase II/histidine kinase"/>
    <property type="match status" value="1"/>
</dbReference>
<dbReference type="InterPro" id="IPR001610">
    <property type="entry name" value="PAC"/>
</dbReference>
<dbReference type="Gene3D" id="1.10.287.130">
    <property type="match status" value="1"/>
</dbReference>
<dbReference type="GO" id="GO:0000155">
    <property type="term" value="F:phosphorelay sensor kinase activity"/>
    <property type="evidence" value="ECO:0007669"/>
    <property type="project" value="InterPro"/>
</dbReference>
<dbReference type="AlphaFoldDB" id="A0A285GNJ4"/>
<dbReference type="FunFam" id="3.30.565.10:FF:000006">
    <property type="entry name" value="Sensor histidine kinase WalK"/>
    <property type="match status" value="1"/>
</dbReference>
<keyword evidence="6" id="KW-0418">Kinase</keyword>
<evidence type="ECO:0000256" key="5">
    <source>
        <dbReference type="ARBA" id="ARBA00022679"/>
    </source>
</evidence>
<dbReference type="PANTHER" id="PTHR43711:SF26">
    <property type="entry name" value="SENSOR HISTIDINE KINASE RCSC"/>
    <property type="match status" value="1"/>
</dbReference>
<evidence type="ECO:0000256" key="4">
    <source>
        <dbReference type="ARBA" id="ARBA00022553"/>
    </source>
</evidence>
<reference evidence="13" key="1">
    <citation type="submission" date="2017-09" db="EMBL/GenBank/DDBJ databases">
        <authorList>
            <person name="Varghese N."/>
            <person name="Submissions S."/>
        </authorList>
    </citation>
    <scope>NUCLEOTIDE SEQUENCE [LARGE SCALE GENOMIC DNA]</scope>
    <source>
        <strain evidence="13">MSL47</strain>
    </source>
</reference>
<dbReference type="GO" id="GO:0016020">
    <property type="term" value="C:membrane"/>
    <property type="evidence" value="ECO:0007669"/>
    <property type="project" value="UniProtKB-SubCell"/>
</dbReference>
<evidence type="ECO:0000259" key="10">
    <source>
        <dbReference type="PROSITE" id="PS50112"/>
    </source>
</evidence>
<proteinExistence type="predicted"/>
<dbReference type="SMART" id="SM00086">
    <property type="entry name" value="PAC"/>
    <property type="match status" value="3"/>
</dbReference>
<dbReference type="Gene3D" id="3.30.450.20">
    <property type="entry name" value="PAS domain"/>
    <property type="match status" value="3"/>
</dbReference>
<comment type="subcellular location">
    <subcellularLocation>
        <location evidence="2">Membrane</location>
    </subcellularLocation>
</comment>
<evidence type="ECO:0000256" key="2">
    <source>
        <dbReference type="ARBA" id="ARBA00004370"/>
    </source>
</evidence>
<dbReference type="SMART" id="SM00091">
    <property type="entry name" value="PAS"/>
    <property type="match status" value="3"/>
</dbReference>
<dbReference type="Pfam" id="PF00512">
    <property type="entry name" value="HisKA"/>
    <property type="match status" value="1"/>
</dbReference>
<evidence type="ECO:0000256" key="1">
    <source>
        <dbReference type="ARBA" id="ARBA00000085"/>
    </source>
</evidence>
<dbReference type="SMART" id="SM00388">
    <property type="entry name" value="HisKA"/>
    <property type="match status" value="1"/>
</dbReference>
<keyword evidence="13" id="KW-1185">Reference proteome</keyword>
<dbReference type="Pfam" id="PF13426">
    <property type="entry name" value="PAS_9"/>
    <property type="match status" value="1"/>
</dbReference>
<dbReference type="Gene3D" id="3.30.565.10">
    <property type="entry name" value="Histidine kinase-like ATPase, C-terminal domain"/>
    <property type="match status" value="1"/>
</dbReference>
<dbReference type="PANTHER" id="PTHR43711">
    <property type="entry name" value="TWO-COMPONENT HISTIDINE KINASE"/>
    <property type="match status" value="1"/>
</dbReference>
<evidence type="ECO:0000256" key="7">
    <source>
        <dbReference type="ARBA" id="ARBA00023012"/>
    </source>
</evidence>
<dbReference type="Pfam" id="PF00989">
    <property type="entry name" value="PAS"/>
    <property type="match status" value="2"/>
</dbReference>
<dbReference type="NCBIfam" id="TIGR00229">
    <property type="entry name" value="sensory_box"/>
    <property type="match status" value="2"/>
</dbReference>
<dbReference type="Proteomes" id="UP000219573">
    <property type="component" value="Unassembled WGS sequence"/>
</dbReference>
<keyword evidence="5" id="KW-0808">Transferase</keyword>